<evidence type="ECO:0008006" key="4">
    <source>
        <dbReference type="Google" id="ProtNLM"/>
    </source>
</evidence>
<gene>
    <name evidence="2" type="ORF">GCM10010361_24090</name>
</gene>
<dbReference type="Proteomes" id="UP001500909">
    <property type="component" value="Unassembled WGS sequence"/>
</dbReference>
<dbReference type="PANTHER" id="PTHR34796">
    <property type="entry name" value="EXPRESSED PROTEIN"/>
    <property type="match status" value="1"/>
</dbReference>
<dbReference type="Gene3D" id="1.10.3450.10">
    <property type="entry name" value="TTHA0068-like"/>
    <property type="match status" value="1"/>
</dbReference>
<feature type="compositionally biased region" description="Basic and acidic residues" evidence="1">
    <location>
        <begin position="55"/>
        <end position="76"/>
    </location>
</feature>
<reference evidence="2 3" key="1">
    <citation type="journal article" date="2019" name="Int. J. Syst. Evol. Microbiol.">
        <title>The Global Catalogue of Microorganisms (GCM) 10K type strain sequencing project: providing services to taxonomists for standard genome sequencing and annotation.</title>
        <authorList>
            <consortium name="The Broad Institute Genomics Platform"/>
            <consortium name="The Broad Institute Genome Sequencing Center for Infectious Disease"/>
            <person name="Wu L."/>
            <person name="Ma J."/>
        </authorList>
    </citation>
    <scope>NUCLEOTIDE SEQUENCE [LARGE SCALE GENOMIC DNA]</scope>
    <source>
        <strain evidence="2 3">JCM 4805</strain>
    </source>
</reference>
<dbReference type="InterPro" id="IPR023203">
    <property type="entry name" value="TTHA0068_sf"/>
</dbReference>
<comment type="caution">
    <text evidence="2">The sequence shown here is derived from an EMBL/GenBank/DDBJ whole genome shotgun (WGS) entry which is preliminary data.</text>
</comment>
<name>A0ABN0ZUF4_9ACTN</name>
<dbReference type="Pfam" id="PF03745">
    <property type="entry name" value="DUF309"/>
    <property type="match status" value="1"/>
</dbReference>
<evidence type="ECO:0000256" key="1">
    <source>
        <dbReference type="SAM" id="MobiDB-lite"/>
    </source>
</evidence>
<keyword evidence="3" id="KW-1185">Reference proteome</keyword>
<evidence type="ECO:0000313" key="2">
    <source>
        <dbReference type="EMBL" id="GAA0459284.1"/>
    </source>
</evidence>
<dbReference type="InterPro" id="IPR005500">
    <property type="entry name" value="DUF309"/>
</dbReference>
<dbReference type="SUPFAM" id="SSF140663">
    <property type="entry name" value="TTHA0068-like"/>
    <property type="match status" value="1"/>
</dbReference>
<feature type="region of interest" description="Disordered" evidence="1">
    <location>
        <begin position="39"/>
        <end position="94"/>
    </location>
</feature>
<organism evidence="2 3">
    <name type="scientific">Streptomyces olivaceiscleroticus</name>
    <dbReference type="NCBI Taxonomy" id="68245"/>
    <lineage>
        <taxon>Bacteria</taxon>
        <taxon>Bacillati</taxon>
        <taxon>Actinomycetota</taxon>
        <taxon>Actinomycetes</taxon>
        <taxon>Kitasatosporales</taxon>
        <taxon>Streptomycetaceae</taxon>
        <taxon>Streptomyces</taxon>
    </lineage>
</organism>
<evidence type="ECO:0000313" key="3">
    <source>
        <dbReference type="Proteomes" id="UP001500909"/>
    </source>
</evidence>
<proteinExistence type="predicted"/>
<sequence>MSTRSHDEGGDPACWLDRVCEECGRIREDPAAACPHCAAAQDPAVRAGGAPAPETSRRRDRDAEGRARNARPRDGLGRPLPYGSPGVARQPEGVVREPTESLAEAQRLLDDGMPFHAHEVLEDAWKSGPPAERELWRGLAQLAVGLTHAARGNVTGAGSLLTRGAAAIGPYAGTAPHGVDVDGLIRWAGELVGSLRGPVPAADHAPRLRVAAER</sequence>
<accession>A0ABN0ZUF4</accession>
<protein>
    <recommendedName>
        <fullName evidence="4">DUF309 domain-containing protein</fullName>
    </recommendedName>
</protein>
<dbReference type="PANTHER" id="PTHR34796:SF1">
    <property type="entry name" value="EXPRESSED PROTEIN"/>
    <property type="match status" value="1"/>
</dbReference>
<dbReference type="EMBL" id="BAAABY010000016">
    <property type="protein sequence ID" value="GAA0459284.1"/>
    <property type="molecule type" value="Genomic_DNA"/>
</dbReference>